<dbReference type="AlphaFoldDB" id="A0A939E342"/>
<dbReference type="RefSeq" id="WP_207279275.1">
    <property type="nucleotide sequence ID" value="NZ_JAFLEQ010000016.1"/>
</dbReference>
<comment type="subcellular location">
    <subcellularLocation>
        <location evidence="6">Cytoplasm</location>
    </subcellularLocation>
</comment>
<evidence type="ECO:0000256" key="4">
    <source>
        <dbReference type="ARBA" id="ARBA00022801"/>
    </source>
</evidence>
<dbReference type="Proteomes" id="UP000664332">
    <property type="component" value="Unassembled WGS sequence"/>
</dbReference>
<keyword evidence="2 6" id="KW-0963">Cytoplasm</keyword>
<dbReference type="EC" id="3.1.11.6" evidence="6"/>
<evidence type="ECO:0000313" key="8">
    <source>
        <dbReference type="EMBL" id="MBN9644806.1"/>
    </source>
</evidence>
<dbReference type="NCBIfam" id="NF002139">
    <property type="entry name" value="PRK00977.1-3"/>
    <property type="match status" value="1"/>
</dbReference>
<dbReference type="GO" id="GO:0008855">
    <property type="term" value="F:exodeoxyribonuclease VII activity"/>
    <property type="evidence" value="ECO:0007669"/>
    <property type="project" value="UniProtKB-UniRule"/>
</dbReference>
<organism evidence="8 9">
    <name type="scientific">Corynebacterium mendelii</name>
    <dbReference type="NCBI Taxonomy" id="2765362"/>
    <lineage>
        <taxon>Bacteria</taxon>
        <taxon>Bacillati</taxon>
        <taxon>Actinomycetota</taxon>
        <taxon>Actinomycetes</taxon>
        <taxon>Mycobacteriales</taxon>
        <taxon>Corynebacteriaceae</taxon>
        <taxon>Corynebacterium</taxon>
    </lineage>
</organism>
<evidence type="ECO:0000256" key="1">
    <source>
        <dbReference type="ARBA" id="ARBA00009998"/>
    </source>
</evidence>
<dbReference type="EMBL" id="JAFLEQ010000016">
    <property type="protein sequence ID" value="MBN9644806.1"/>
    <property type="molecule type" value="Genomic_DNA"/>
</dbReference>
<evidence type="ECO:0000256" key="2">
    <source>
        <dbReference type="ARBA" id="ARBA00022490"/>
    </source>
</evidence>
<protein>
    <recommendedName>
        <fullName evidence="6">Exodeoxyribonuclease 7 small subunit</fullName>
        <ecNumber evidence="6">3.1.11.6</ecNumber>
    </recommendedName>
    <alternativeName>
        <fullName evidence="6">Exodeoxyribonuclease VII small subunit</fullName>
        <shortName evidence="6">Exonuclease VII small subunit</shortName>
    </alternativeName>
</protein>
<keyword evidence="9" id="KW-1185">Reference proteome</keyword>
<comment type="function">
    <text evidence="6">Bidirectionally degrades single-stranded DNA into large acid-insoluble oligonucleotides, which are then degraded further into small acid-soluble oligonucleotides.</text>
</comment>
<evidence type="ECO:0000256" key="5">
    <source>
        <dbReference type="ARBA" id="ARBA00022839"/>
    </source>
</evidence>
<comment type="similarity">
    <text evidence="1 6">Belongs to the XseB family.</text>
</comment>
<evidence type="ECO:0000256" key="6">
    <source>
        <dbReference type="HAMAP-Rule" id="MF_00337"/>
    </source>
</evidence>
<dbReference type="Gene3D" id="1.10.287.1040">
    <property type="entry name" value="Exonuclease VII, small subunit"/>
    <property type="match status" value="1"/>
</dbReference>
<dbReference type="SUPFAM" id="SSF116842">
    <property type="entry name" value="XseB-like"/>
    <property type="match status" value="1"/>
</dbReference>
<keyword evidence="3 6" id="KW-0540">Nuclease</keyword>
<dbReference type="NCBIfam" id="TIGR01280">
    <property type="entry name" value="xseB"/>
    <property type="match status" value="1"/>
</dbReference>
<dbReference type="GO" id="GO:0009318">
    <property type="term" value="C:exodeoxyribonuclease VII complex"/>
    <property type="evidence" value="ECO:0007669"/>
    <property type="project" value="UniProtKB-UniRule"/>
</dbReference>
<dbReference type="GO" id="GO:0005829">
    <property type="term" value="C:cytosol"/>
    <property type="evidence" value="ECO:0007669"/>
    <property type="project" value="TreeGrafter"/>
</dbReference>
<evidence type="ECO:0000256" key="7">
    <source>
        <dbReference type="SAM" id="MobiDB-lite"/>
    </source>
</evidence>
<accession>A0A939E342</accession>
<name>A0A939E342_9CORY</name>
<gene>
    <name evidence="6" type="primary">xseB</name>
    <name evidence="8" type="ORF">JZY06_09325</name>
</gene>
<comment type="catalytic activity">
    <reaction evidence="6">
        <text>Exonucleolytic cleavage in either 5'- to 3'- or 3'- to 5'-direction to yield nucleoside 5'-phosphates.</text>
        <dbReference type="EC" id="3.1.11.6"/>
    </reaction>
</comment>
<dbReference type="HAMAP" id="MF_00337">
    <property type="entry name" value="Exonuc_7_S"/>
    <property type="match status" value="1"/>
</dbReference>
<dbReference type="InterPro" id="IPR003761">
    <property type="entry name" value="Exonuc_VII_S"/>
</dbReference>
<proteinExistence type="inferred from homology"/>
<reference evidence="8" key="1">
    <citation type="submission" date="2021-03" db="EMBL/GenBank/DDBJ databases">
        <authorList>
            <person name="Sun Q."/>
        </authorList>
    </citation>
    <scope>NUCLEOTIDE SEQUENCE</scope>
    <source>
        <strain evidence="8">CCM 8862</strain>
    </source>
</reference>
<sequence>MNPDVIGSGEPKDNAFTPTEKLSYEQARDELVETVGILERGSMGLDEALKYWERGEALAARCEQHLANARHKVEQVLGNGDNDPATGDHRQ</sequence>
<dbReference type="InterPro" id="IPR037004">
    <property type="entry name" value="Exonuc_VII_ssu_sf"/>
</dbReference>
<dbReference type="PANTHER" id="PTHR34137:SF1">
    <property type="entry name" value="EXODEOXYRIBONUCLEASE 7 SMALL SUBUNIT"/>
    <property type="match status" value="1"/>
</dbReference>
<dbReference type="GO" id="GO:0006308">
    <property type="term" value="P:DNA catabolic process"/>
    <property type="evidence" value="ECO:0007669"/>
    <property type="project" value="UniProtKB-UniRule"/>
</dbReference>
<dbReference type="PANTHER" id="PTHR34137">
    <property type="entry name" value="EXODEOXYRIBONUCLEASE 7 SMALL SUBUNIT"/>
    <property type="match status" value="1"/>
</dbReference>
<evidence type="ECO:0000256" key="3">
    <source>
        <dbReference type="ARBA" id="ARBA00022722"/>
    </source>
</evidence>
<evidence type="ECO:0000313" key="9">
    <source>
        <dbReference type="Proteomes" id="UP000664332"/>
    </source>
</evidence>
<feature type="region of interest" description="Disordered" evidence="7">
    <location>
        <begin position="1"/>
        <end position="20"/>
    </location>
</feature>
<comment type="caution">
    <text evidence="8">The sequence shown here is derived from an EMBL/GenBank/DDBJ whole genome shotgun (WGS) entry which is preliminary data.</text>
</comment>
<comment type="subunit">
    <text evidence="6">Heterooligomer composed of large and small subunits.</text>
</comment>
<keyword evidence="5 6" id="KW-0269">Exonuclease</keyword>
<keyword evidence="4 6" id="KW-0378">Hydrolase</keyword>
<dbReference type="Pfam" id="PF02609">
    <property type="entry name" value="Exonuc_VII_S"/>
    <property type="match status" value="1"/>
</dbReference>